<evidence type="ECO:0000256" key="3">
    <source>
        <dbReference type="ARBA" id="ARBA00023163"/>
    </source>
</evidence>
<keyword evidence="1" id="KW-0805">Transcription regulation</keyword>
<dbReference type="InterPro" id="IPR050679">
    <property type="entry name" value="Bact_HTH_transcr_reg"/>
</dbReference>
<dbReference type="InterPro" id="IPR036388">
    <property type="entry name" value="WH-like_DNA-bd_sf"/>
</dbReference>
<comment type="caution">
    <text evidence="5">The sequence shown here is derived from an EMBL/GenBank/DDBJ whole genome shotgun (WGS) entry which is preliminary data.</text>
</comment>
<dbReference type="InterPro" id="IPR000524">
    <property type="entry name" value="Tscrpt_reg_HTH_GntR"/>
</dbReference>
<dbReference type="EMBL" id="BOPB01000013">
    <property type="protein sequence ID" value="GIJ22370.1"/>
    <property type="molecule type" value="Genomic_DNA"/>
</dbReference>
<dbReference type="RefSeq" id="WP_203999254.1">
    <property type="nucleotide sequence ID" value="NZ_BOPB01000013.1"/>
</dbReference>
<dbReference type="Proteomes" id="UP000643165">
    <property type="component" value="Unassembled WGS sequence"/>
</dbReference>
<feature type="domain" description="HTH gntR-type" evidence="4">
    <location>
        <begin position="15"/>
        <end position="83"/>
    </location>
</feature>
<dbReference type="Pfam" id="PF00392">
    <property type="entry name" value="GntR"/>
    <property type="match status" value="1"/>
</dbReference>
<accession>A0ABQ4IX47</accession>
<dbReference type="Gene3D" id="1.10.10.10">
    <property type="entry name" value="Winged helix-like DNA-binding domain superfamily/Winged helix DNA-binding domain"/>
    <property type="match status" value="1"/>
</dbReference>
<reference evidence="5 6" key="1">
    <citation type="submission" date="2021-01" db="EMBL/GenBank/DDBJ databases">
        <title>Whole genome shotgun sequence of Verrucosispora lutea NBRC 106530.</title>
        <authorList>
            <person name="Komaki H."/>
            <person name="Tamura T."/>
        </authorList>
    </citation>
    <scope>NUCLEOTIDE SEQUENCE [LARGE SCALE GENOMIC DNA]</scope>
    <source>
        <strain evidence="5 6">NBRC 106530</strain>
    </source>
</reference>
<evidence type="ECO:0000259" key="4">
    <source>
        <dbReference type="PROSITE" id="PS50949"/>
    </source>
</evidence>
<dbReference type="InterPro" id="IPR036390">
    <property type="entry name" value="WH_DNA-bd_sf"/>
</dbReference>
<dbReference type="PROSITE" id="PS50949">
    <property type="entry name" value="HTH_GNTR"/>
    <property type="match status" value="1"/>
</dbReference>
<keyword evidence="6" id="KW-1185">Reference proteome</keyword>
<dbReference type="PANTHER" id="PTHR44846">
    <property type="entry name" value="MANNOSYL-D-GLYCERATE TRANSPORT/METABOLISM SYSTEM REPRESSOR MNGR-RELATED"/>
    <property type="match status" value="1"/>
</dbReference>
<dbReference type="CDD" id="cd07377">
    <property type="entry name" value="WHTH_GntR"/>
    <property type="match status" value="1"/>
</dbReference>
<keyword evidence="3" id="KW-0804">Transcription</keyword>
<organism evidence="5 6">
    <name type="scientific">Micromonospora lutea</name>
    <dbReference type="NCBI Taxonomy" id="419825"/>
    <lineage>
        <taxon>Bacteria</taxon>
        <taxon>Bacillati</taxon>
        <taxon>Actinomycetota</taxon>
        <taxon>Actinomycetes</taxon>
        <taxon>Micromonosporales</taxon>
        <taxon>Micromonosporaceae</taxon>
        <taxon>Micromonospora</taxon>
    </lineage>
</organism>
<dbReference type="SMART" id="SM00345">
    <property type="entry name" value="HTH_GNTR"/>
    <property type="match status" value="1"/>
</dbReference>
<name>A0ABQ4IX47_9ACTN</name>
<evidence type="ECO:0000256" key="2">
    <source>
        <dbReference type="ARBA" id="ARBA00023125"/>
    </source>
</evidence>
<evidence type="ECO:0000256" key="1">
    <source>
        <dbReference type="ARBA" id="ARBA00023015"/>
    </source>
</evidence>
<sequence>MEPDPDGDIDHGAPLPPYRQLAGILAARIRRGDWQPNRAIPSEAHLVQEYGLARATVRRAIAVLVDQGVLFVVPQRGTFVKPDSEQPSMPNA</sequence>
<evidence type="ECO:0000313" key="6">
    <source>
        <dbReference type="Proteomes" id="UP000643165"/>
    </source>
</evidence>
<dbReference type="PRINTS" id="PR00035">
    <property type="entry name" value="HTHGNTR"/>
</dbReference>
<dbReference type="PANTHER" id="PTHR44846:SF1">
    <property type="entry name" value="MANNOSYL-D-GLYCERATE TRANSPORT_METABOLISM SYSTEM REPRESSOR MNGR-RELATED"/>
    <property type="match status" value="1"/>
</dbReference>
<proteinExistence type="predicted"/>
<protein>
    <recommendedName>
        <fullName evidence="4">HTH gntR-type domain-containing protein</fullName>
    </recommendedName>
</protein>
<dbReference type="SUPFAM" id="SSF46785">
    <property type="entry name" value="Winged helix' DNA-binding domain"/>
    <property type="match status" value="1"/>
</dbReference>
<keyword evidence="2" id="KW-0238">DNA-binding</keyword>
<gene>
    <name evidence="5" type="ORF">Vlu01_29940</name>
</gene>
<evidence type="ECO:0000313" key="5">
    <source>
        <dbReference type="EMBL" id="GIJ22370.1"/>
    </source>
</evidence>